<dbReference type="GO" id="GO:0030288">
    <property type="term" value="C:outer membrane-bounded periplasmic space"/>
    <property type="evidence" value="ECO:0007669"/>
    <property type="project" value="TreeGrafter"/>
</dbReference>
<keyword evidence="6" id="KW-1185">Reference proteome</keyword>
<evidence type="ECO:0000259" key="4">
    <source>
        <dbReference type="Pfam" id="PF00496"/>
    </source>
</evidence>
<dbReference type="SUPFAM" id="SSF53850">
    <property type="entry name" value="Periplasmic binding protein-like II"/>
    <property type="match status" value="1"/>
</dbReference>
<dbReference type="PANTHER" id="PTHR30290">
    <property type="entry name" value="PERIPLASMIC BINDING COMPONENT OF ABC TRANSPORTER"/>
    <property type="match status" value="1"/>
</dbReference>
<reference evidence="5 6" key="1">
    <citation type="submission" date="2018-03" db="EMBL/GenBank/DDBJ databases">
        <authorList>
            <person name="Keele B.F."/>
        </authorList>
    </citation>
    <scope>NUCLEOTIDE SEQUENCE [LARGE SCALE GENOMIC DNA]</scope>
    <source>
        <strain evidence="5 6">CeCT 8812</strain>
    </source>
</reference>
<evidence type="ECO:0000256" key="3">
    <source>
        <dbReference type="ARBA" id="ARBA00022729"/>
    </source>
</evidence>
<dbReference type="EMBL" id="OMKW01000003">
    <property type="protein sequence ID" value="SPF30312.1"/>
    <property type="molecule type" value="Genomic_DNA"/>
</dbReference>
<evidence type="ECO:0000256" key="1">
    <source>
        <dbReference type="ARBA" id="ARBA00004418"/>
    </source>
</evidence>
<dbReference type="Proteomes" id="UP000244932">
    <property type="component" value="Unassembled WGS sequence"/>
</dbReference>
<accession>A0A2R8ADS9</accession>
<protein>
    <recommendedName>
        <fullName evidence="4">Solute-binding protein family 5 domain-containing protein</fullName>
    </recommendedName>
</protein>
<dbReference type="Gene3D" id="3.10.105.10">
    <property type="entry name" value="Dipeptide-binding Protein, Domain 3"/>
    <property type="match status" value="1"/>
</dbReference>
<sequence>MTPTRTSRRPVATTLTAPLRDQVKVIGLAALLALGGAVETLRAQETSDTAEMAEQEIITAHGISSFGDLKYGPDFTHFDYVNPDAPKGGFFTTWGFGSFDSMRPYILNGNGARSVGILYDTMLTGSADEPDALYGLLAESIEYPEDRSWIIFNIRPEARFHDGSPVTAADAEASYWALYNDGRPVYRLGIFRDVAGVEVLDERRIKFSFTEGAPVRDMPGTVGGLPIFPAAWLAENDFAEASMEPVPGSGPYVLSDLDEGRSITYSRVEDYWGADLPVNRGSNNFDEQRVEYFADSTAAFEGFKAGAYTFRSENSSRQWATGYDFPAIEAGHVVTETLIDGTPTGTQGWWFNLRRPQFQDPRVREAIGMMFNFEWSNRALFYDLYNRTDSFWENSYLQAEGMPTEEELAILEPLREHFPEEVFTEEAFSPVVSSAERLDRRTLRRATALMREAGYTIVDGKLVDADGEQFRLEILNDSPAFERIINPFIQNLERLGIEVVAPLIDNAQAQEREKNYDFDMTTRRYAMSLTPGTELVGIFGSSSANELDTANVMGLANEGVDALIELIAQAENRDELNVRVRALDRVLRSMHLWVPQFYSGQHFIAYRDVYERPETKPPFALGTGTWWWNEERAEELRAAGAL</sequence>
<gene>
    <name evidence="5" type="ORF">POI8812_02648</name>
</gene>
<dbReference type="Pfam" id="PF00496">
    <property type="entry name" value="SBP_bac_5"/>
    <property type="match status" value="1"/>
</dbReference>
<dbReference type="PANTHER" id="PTHR30290:SF64">
    <property type="entry name" value="ABC TRANSPORTER PERIPLASMIC BINDING PROTEIN"/>
    <property type="match status" value="1"/>
</dbReference>
<evidence type="ECO:0000313" key="6">
    <source>
        <dbReference type="Proteomes" id="UP000244932"/>
    </source>
</evidence>
<dbReference type="AlphaFoldDB" id="A0A2R8ADS9"/>
<evidence type="ECO:0000256" key="2">
    <source>
        <dbReference type="ARBA" id="ARBA00005695"/>
    </source>
</evidence>
<dbReference type="OrthoDB" id="9803988at2"/>
<feature type="domain" description="Solute-binding protein family 5" evidence="4">
    <location>
        <begin position="133"/>
        <end position="543"/>
    </location>
</feature>
<dbReference type="PIRSF" id="PIRSF002741">
    <property type="entry name" value="MppA"/>
    <property type="match status" value="1"/>
</dbReference>
<dbReference type="InterPro" id="IPR039424">
    <property type="entry name" value="SBP_5"/>
</dbReference>
<proteinExistence type="inferred from homology"/>
<comment type="subcellular location">
    <subcellularLocation>
        <location evidence="1">Periplasm</location>
    </subcellularLocation>
</comment>
<dbReference type="GO" id="GO:0015833">
    <property type="term" value="P:peptide transport"/>
    <property type="evidence" value="ECO:0007669"/>
    <property type="project" value="TreeGrafter"/>
</dbReference>
<dbReference type="Gene3D" id="3.40.190.10">
    <property type="entry name" value="Periplasmic binding protein-like II"/>
    <property type="match status" value="1"/>
</dbReference>
<dbReference type="CDD" id="cd08497">
    <property type="entry name" value="MbnE-like"/>
    <property type="match status" value="1"/>
</dbReference>
<evidence type="ECO:0000313" key="5">
    <source>
        <dbReference type="EMBL" id="SPF30312.1"/>
    </source>
</evidence>
<comment type="similarity">
    <text evidence="2">Belongs to the bacterial solute-binding protein 5 family.</text>
</comment>
<dbReference type="GO" id="GO:0043190">
    <property type="term" value="C:ATP-binding cassette (ABC) transporter complex"/>
    <property type="evidence" value="ECO:0007669"/>
    <property type="project" value="InterPro"/>
</dbReference>
<dbReference type="GO" id="GO:1904680">
    <property type="term" value="F:peptide transmembrane transporter activity"/>
    <property type="evidence" value="ECO:0007669"/>
    <property type="project" value="TreeGrafter"/>
</dbReference>
<keyword evidence="3" id="KW-0732">Signal</keyword>
<dbReference type="GO" id="GO:0042884">
    <property type="term" value="P:microcin transport"/>
    <property type="evidence" value="ECO:0007669"/>
    <property type="project" value="TreeGrafter"/>
</dbReference>
<dbReference type="InterPro" id="IPR000914">
    <property type="entry name" value="SBP_5_dom"/>
</dbReference>
<dbReference type="RefSeq" id="WP_108783013.1">
    <property type="nucleotide sequence ID" value="NZ_OMKW01000003.1"/>
</dbReference>
<dbReference type="InterPro" id="IPR030678">
    <property type="entry name" value="Peptide/Ni-bd"/>
</dbReference>
<organism evidence="5 6">
    <name type="scientific">Pontivivens insulae</name>
    <dbReference type="NCBI Taxonomy" id="1639689"/>
    <lineage>
        <taxon>Bacteria</taxon>
        <taxon>Pseudomonadati</taxon>
        <taxon>Pseudomonadota</taxon>
        <taxon>Alphaproteobacteria</taxon>
        <taxon>Rhodobacterales</taxon>
        <taxon>Paracoccaceae</taxon>
        <taxon>Pontivivens</taxon>
    </lineage>
</organism>
<name>A0A2R8ADS9_9RHOB</name>